<feature type="domain" description="Outer membrane protein beta-barrel" evidence="3">
    <location>
        <begin position="43"/>
        <end position="221"/>
    </location>
</feature>
<dbReference type="AlphaFoldDB" id="A0A7U4RPZ2"/>
<feature type="signal peptide" evidence="2">
    <location>
        <begin position="1"/>
        <end position="21"/>
    </location>
</feature>
<keyword evidence="1 2" id="KW-0732">Signal</keyword>
<evidence type="ECO:0000259" key="3">
    <source>
        <dbReference type="Pfam" id="PF13505"/>
    </source>
</evidence>
<dbReference type="SUPFAM" id="SSF56925">
    <property type="entry name" value="OMPA-like"/>
    <property type="match status" value="1"/>
</dbReference>
<dbReference type="KEGG" id="slh:YH65_02000"/>
<evidence type="ECO:0000313" key="5">
    <source>
        <dbReference type="Proteomes" id="UP000034444"/>
    </source>
</evidence>
<keyword evidence="5" id="KW-1185">Reference proteome</keyword>
<organism evidence="4 5">
    <name type="scientific">Sulfurovum lithotrophicum</name>
    <dbReference type="NCBI Taxonomy" id="206403"/>
    <lineage>
        <taxon>Bacteria</taxon>
        <taxon>Pseudomonadati</taxon>
        <taxon>Campylobacterota</taxon>
        <taxon>Epsilonproteobacteria</taxon>
        <taxon>Campylobacterales</taxon>
        <taxon>Sulfurovaceae</taxon>
        <taxon>Sulfurovum</taxon>
    </lineage>
</organism>
<sequence>MKKIILIPCVSLLLASTALFAGGGKNMAPAIVPVIPIETVEISPWYLGAGLVWAKFSVDDCGGAPGCTYEDTTYGVMVRGGYEVNQYFGIEGRFIDTFMDEGPFGGAPLMHVGLFAKPQYPISERVNLYGLLGYGYTKNLGNGARLNYFDDDWGFSAGAGLEYDLSDREGDRVENGNYDRAFDGYADQGRGWSLFVDYQRLLIKSDVPDMDVISVGVRYDF</sequence>
<reference evidence="5" key="2">
    <citation type="journal article" date="2017" name="Stand. Genomic Sci.">
        <title>Complete genome sequence of the sulfur-oxidizing chemolithoautotrophic Sulfurovum lithotrophicum 42BKTT.</title>
        <authorList>
            <person name="Jeon W."/>
            <person name="Priscilla L."/>
            <person name="Park G."/>
            <person name="Lee H."/>
            <person name="Lee N."/>
            <person name="Lee D."/>
            <person name="Kwon H."/>
            <person name="Ahn I."/>
            <person name="Lee C."/>
            <person name="Lee H."/>
            <person name="Ahn J."/>
        </authorList>
    </citation>
    <scope>NUCLEOTIDE SEQUENCE [LARGE SCALE GENOMIC DNA]</scope>
    <source>
        <strain evidence="5">ATCC BAA-797 / 42BKT</strain>
    </source>
</reference>
<accession>A0A7U4RPZ2</accession>
<dbReference type="RefSeq" id="WP_046550400.1">
    <property type="nucleotide sequence ID" value="NZ_CP011308.1"/>
</dbReference>
<dbReference type="Gene3D" id="2.40.160.20">
    <property type="match status" value="1"/>
</dbReference>
<protein>
    <recommendedName>
        <fullName evidence="3">Outer membrane protein beta-barrel domain-containing protein</fullName>
    </recommendedName>
</protein>
<gene>
    <name evidence="4" type="ORF">YH65_02000</name>
</gene>
<name>A0A7U4RPZ2_9BACT</name>
<feature type="chain" id="PRO_5031209774" description="Outer membrane protein beta-barrel domain-containing protein" evidence="2">
    <location>
        <begin position="22"/>
        <end position="221"/>
    </location>
</feature>
<evidence type="ECO:0000256" key="2">
    <source>
        <dbReference type="SAM" id="SignalP"/>
    </source>
</evidence>
<reference evidence="4 5" key="1">
    <citation type="submission" date="2015-04" db="EMBL/GenBank/DDBJ databases">
        <title>Complete genome sequence of Sulfurovum lithotrophicum ATCC BAA-797T.</title>
        <authorList>
            <person name="Ahn J."/>
            <person name="Park G."/>
            <person name="Jeon W."/>
            <person name="Jang Y."/>
            <person name="Jang M."/>
            <person name="Lee H."/>
            <person name="Lee H."/>
        </authorList>
    </citation>
    <scope>NUCLEOTIDE SEQUENCE [LARGE SCALE GENOMIC DNA]</scope>
    <source>
        <strain evidence="5">ATCC BAA-797 / 42BKT</strain>
    </source>
</reference>
<dbReference type="InterPro" id="IPR011250">
    <property type="entry name" value="OMP/PagP_B-barrel"/>
</dbReference>
<evidence type="ECO:0000256" key="1">
    <source>
        <dbReference type="ARBA" id="ARBA00022729"/>
    </source>
</evidence>
<dbReference type="Pfam" id="PF13505">
    <property type="entry name" value="OMP_b-brl"/>
    <property type="match status" value="1"/>
</dbReference>
<dbReference type="OrthoDB" id="5372858at2"/>
<dbReference type="InterPro" id="IPR027385">
    <property type="entry name" value="Beta-barrel_OMP"/>
</dbReference>
<proteinExistence type="predicted"/>
<evidence type="ECO:0000313" key="4">
    <source>
        <dbReference type="EMBL" id="AKF24300.1"/>
    </source>
</evidence>
<dbReference type="EMBL" id="CP011308">
    <property type="protein sequence ID" value="AKF24300.1"/>
    <property type="molecule type" value="Genomic_DNA"/>
</dbReference>
<dbReference type="Proteomes" id="UP000034444">
    <property type="component" value="Chromosome"/>
</dbReference>